<dbReference type="AlphaFoldDB" id="A0A917I3B3"/>
<reference evidence="6" key="2">
    <citation type="submission" date="2020-09" db="EMBL/GenBank/DDBJ databases">
        <authorList>
            <person name="Sun Q."/>
            <person name="Zhou Y."/>
        </authorList>
    </citation>
    <scope>NUCLEOTIDE SEQUENCE</scope>
    <source>
        <strain evidence="6">CGMCC 1.12195</strain>
    </source>
</reference>
<dbReference type="FunFam" id="3.30.2080.10:FF:000001">
    <property type="entry name" value="Alpha-1,2-mannosidase subfamily"/>
    <property type="match status" value="1"/>
</dbReference>
<dbReference type="Pfam" id="PF17678">
    <property type="entry name" value="Glyco_hydro_92N"/>
    <property type="match status" value="1"/>
</dbReference>
<dbReference type="Gene3D" id="1.20.1050.60">
    <property type="entry name" value="alpha-1,2-mannosidase"/>
    <property type="match status" value="1"/>
</dbReference>
<dbReference type="SUPFAM" id="SSF48208">
    <property type="entry name" value="Six-hairpin glycosidases"/>
    <property type="match status" value="1"/>
</dbReference>
<reference evidence="6" key="1">
    <citation type="journal article" date="2014" name="Int. J. Syst. Evol. Microbiol.">
        <title>Complete genome sequence of Corynebacterium casei LMG S-19264T (=DSM 44701T), isolated from a smear-ripened cheese.</title>
        <authorList>
            <consortium name="US DOE Joint Genome Institute (JGI-PGF)"/>
            <person name="Walter F."/>
            <person name="Albersmeier A."/>
            <person name="Kalinowski J."/>
            <person name="Ruckert C."/>
        </authorList>
    </citation>
    <scope>NUCLEOTIDE SEQUENCE</scope>
    <source>
        <strain evidence="6">CGMCC 1.12195</strain>
    </source>
</reference>
<dbReference type="InterPro" id="IPR005887">
    <property type="entry name" value="GH92_a_mannosidase_put"/>
</dbReference>
<comment type="cofactor">
    <cofactor evidence="1">
        <name>Ca(2+)</name>
        <dbReference type="ChEBI" id="CHEBI:29108"/>
    </cofactor>
</comment>
<dbReference type="InterPro" id="IPR014718">
    <property type="entry name" value="GH-type_carb-bd"/>
</dbReference>
<evidence type="ECO:0000256" key="3">
    <source>
        <dbReference type="ARBA" id="ARBA00022837"/>
    </source>
</evidence>
<dbReference type="NCBIfam" id="TIGR01180">
    <property type="entry name" value="aman2_put"/>
    <property type="match status" value="1"/>
</dbReference>
<comment type="subunit">
    <text evidence="2">Monomer.</text>
</comment>
<dbReference type="RefSeq" id="WP_188508360.1">
    <property type="nucleotide sequence ID" value="NZ_BMER01000006.1"/>
</dbReference>
<organism evidence="6 7">
    <name type="scientific">Parapedobacter pyrenivorans</name>
    <dbReference type="NCBI Taxonomy" id="1305674"/>
    <lineage>
        <taxon>Bacteria</taxon>
        <taxon>Pseudomonadati</taxon>
        <taxon>Bacteroidota</taxon>
        <taxon>Sphingobacteriia</taxon>
        <taxon>Sphingobacteriales</taxon>
        <taxon>Sphingobacteriaceae</taxon>
        <taxon>Parapedobacter</taxon>
    </lineage>
</organism>
<dbReference type="InterPro" id="IPR008928">
    <property type="entry name" value="6-hairpin_glycosidase_sf"/>
</dbReference>
<dbReference type="Proteomes" id="UP000660862">
    <property type="component" value="Unassembled WGS sequence"/>
</dbReference>
<dbReference type="InterPro" id="IPR041371">
    <property type="entry name" value="GH92_N"/>
</dbReference>
<proteinExistence type="predicted"/>
<dbReference type="InterPro" id="IPR012939">
    <property type="entry name" value="Glyco_hydro_92"/>
</dbReference>
<dbReference type="InterPro" id="IPR050883">
    <property type="entry name" value="PNGase"/>
</dbReference>
<name>A0A917I3B3_9SPHI</name>
<feature type="domain" description="Glycosyl hydrolase family 92" evidence="4">
    <location>
        <begin position="229"/>
        <end position="716"/>
    </location>
</feature>
<dbReference type="GO" id="GO:0000224">
    <property type="term" value="F:peptide-N4-(N-acetyl-beta-glucosaminyl)asparagine amidase activity"/>
    <property type="evidence" value="ECO:0007669"/>
    <property type="project" value="TreeGrafter"/>
</dbReference>
<keyword evidence="3" id="KW-0106">Calcium</keyword>
<dbReference type="Gene3D" id="1.20.1610.10">
    <property type="entry name" value="alpha-1,2-mannosidases domains"/>
    <property type="match status" value="1"/>
</dbReference>
<sequence length="722" mass="80980">MGNRLLLITILLGSMLSRCGSVEERKGGLEDYVDPTIGGVGLILEPTRPLVHLPNSMVRVHPIKKDELDDQVAGFPLTVISHRIGSAFAFSPVFGAEDPWQSKIVIHSQEAHPYSYEVIDARAYDRVAVAPATKSGIFRIANADGSIEHRLRFSIINTGGFIKTQGDSAFVGEEHYNGMRVFFYASFDGSIKDLDVQGPEGRRNVLATVVSDGSVLELRYGVSYISIEQAKHNLEAEIAGKDFATVKAEAKRTWAGALSKIQVRGWDESKKRIFYTALYRTYERMVDINEYGQYYSAFDQQIHQSDEPFYVDNWIFDAHIAPHPLNMILDPEKDQAMLRSYIEMYGQTGWMPTFAATFGDWPAMVGNHTAAWMADAWTKGLRDFDVKTAYQGLRKNSLEATLLPWRNGPPSTLDDFYNANGYMPGLVPGEPETVSEVEPSWEKRQAVSVTLENSYSDWCVAQLAEPAGRGGEAALFLDRAQYYRNVFREDKGIVWPKNAKGEWIEPYDPSLAGREYFTENNAYTYNWHVKHDLDGLFSLMGGKVAAEAKLDELFRTDLGLPKWKFWAIQPDASGLVGQFAMGNEPSLHIPYLYNYLGNPWKTQKRIRMLVNTWFTDNVFGMPGDEDGGAMSAWLVFSMMGFYQVTPGIPLYAIGSPSFEEISIQLPNGKSFGVLAKGNTDKNIYVRTAKLNGKALDELFFTHEQLMGGGVLELEMDSQRTAH</sequence>
<keyword evidence="7" id="KW-1185">Reference proteome</keyword>
<dbReference type="GO" id="GO:0006516">
    <property type="term" value="P:glycoprotein catabolic process"/>
    <property type="evidence" value="ECO:0007669"/>
    <property type="project" value="TreeGrafter"/>
</dbReference>
<accession>A0A917I3B3</accession>
<dbReference type="Pfam" id="PF07971">
    <property type="entry name" value="Glyco_hydro_92"/>
    <property type="match status" value="1"/>
</dbReference>
<dbReference type="GO" id="GO:0005829">
    <property type="term" value="C:cytosol"/>
    <property type="evidence" value="ECO:0007669"/>
    <property type="project" value="TreeGrafter"/>
</dbReference>
<dbReference type="GO" id="GO:0030246">
    <property type="term" value="F:carbohydrate binding"/>
    <property type="evidence" value="ECO:0007669"/>
    <property type="project" value="InterPro"/>
</dbReference>
<evidence type="ECO:0000259" key="4">
    <source>
        <dbReference type="Pfam" id="PF07971"/>
    </source>
</evidence>
<evidence type="ECO:0000259" key="5">
    <source>
        <dbReference type="Pfam" id="PF17678"/>
    </source>
</evidence>
<dbReference type="PANTHER" id="PTHR12143">
    <property type="entry name" value="PEPTIDE N-GLYCANASE PNGASE -RELATED"/>
    <property type="match status" value="1"/>
</dbReference>
<evidence type="ECO:0000256" key="2">
    <source>
        <dbReference type="ARBA" id="ARBA00011245"/>
    </source>
</evidence>
<dbReference type="EMBL" id="BMER01000006">
    <property type="protein sequence ID" value="GGH03737.1"/>
    <property type="molecule type" value="Genomic_DNA"/>
</dbReference>
<comment type="caution">
    <text evidence="6">The sequence shown here is derived from an EMBL/GenBank/DDBJ whole genome shotgun (WGS) entry which is preliminary data.</text>
</comment>
<gene>
    <name evidence="6" type="ORF">GCM10007415_44940</name>
</gene>
<dbReference type="PANTHER" id="PTHR12143:SF43">
    <property type="entry name" value="PUTATIVE-RELATED"/>
    <property type="match status" value="1"/>
</dbReference>
<evidence type="ECO:0000313" key="6">
    <source>
        <dbReference type="EMBL" id="GGH03737.1"/>
    </source>
</evidence>
<dbReference type="Gene3D" id="3.30.2080.10">
    <property type="entry name" value="GH92 mannosidase domain"/>
    <property type="match status" value="1"/>
</dbReference>
<protein>
    <submittedName>
        <fullName evidence="6">Alpha-1 2-mannosidase</fullName>
    </submittedName>
</protein>
<dbReference type="GO" id="GO:0005975">
    <property type="term" value="P:carbohydrate metabolic process"/>
    <property type="evidence" value="ECO:0007669"/>
    <property type="project" value="InterPro"/>
</dbReference>
<evidence type="ECO:0000256" key="1">
    <source>
        <dbReference type="ARBA" id="ARBA00001913"/>
    </source>
</evidence>
<dbReference type="Gene3D" id="2.70.98.10">
    <property type="match status" value="1"/>
</dbReference>
<feature type="domain" description="Glycosyl hydrolase family 92 N-terminal" evidence="5">
    <location>
        <begin position="32"/>
        <end position="197"/>
    </location>
</feature>
<evidence type="ECO:0000313" key="7">
    <source>
        <dbReference type="Proteomes" id="UP000660862"/>
    </source>
</evidence>